<organism evidence="2">
    <name type="scientific">Arundo donax</name>
    <name type="common">Giant reed</name>
    <name type="synonym">Donax arundinaceus</name>
    <dbReference type="NCBI Taxonomy" id="35708"/>
    <lineage>
        <taxon>Eukaryota</taxon>
        <taxon>Viridiplantae</taxon>
        <taxon>Streptophyta</taxon>
        <taxon>Embryophyta</taxon>
        <taxon>Tracheophyta</taxon>
        <taxon>Spermatophyta</taxon>
        <taxon>Magnoliopsida</taxon>
        <taxon>Liliopsida</taxon>
        <taxon>Poales</taxon>
        <taxon>Poaceae</taxon>
        <taxon>PACMAD clade</taxon>
        <taxon>Arundinoideae</taxon>
        <taxon>Arundineae</taxon>
        <taxon>Arundo</taxon>
    </lineage>
</organism>
<protein>
    <submittedName>
        <fullName evidence="2">Uncharacterized protein</fullName>
    </submittedName>
</protein>
<name>A0A0A9G473_ARUDO</name>
<keyword evidence="1" id="KW-1133">Transmembrane helix</keyword>
<accession>A0A0A9G473</accession>
<keyword evidence="1" id="KW-0812">Transmembrane</keyword>
<dbReference type="AlphaFoldDB" id="A0A0A9G473"/>
<sequence length="68" mass="7968">MVMHRLGGPRRHLRCLGNWRLLGLSLMQPPWLGLFLPLHRWAAWSWLGGLEPMLTGRGLKGMRRFLQH</sequence>
<keyword evidence="1" id="KW-0472">Membrane</keyword>
<feature type="transmembrane region" description="Helical" evidence="1">
    <location>
        <begin position="21"/>
        <end position="42"/>
    </location>
</feature>
<evidence type="ECO:0000313" key="2">
    <source>
        <dbReference type="EMBL" id="JAE19307.1"/>
    </source>
</evidence>
<reference evidence="2" key="2">
    <citation type="journal article" date="2015" name="Data Brief">
        <title>Shoot transcriptome of the giant reed, Arundo donax.</title>
        <authorList>
            <person name="Barrero R.A."/>
            <person name="Guerrero F.D."/>
            <person name="Moolhuijzen P."/>
            <person name="Goolsby J.A."/>
            <person name="Tidwell J."/>
            <person name="Bellgard S.E."/>
            <person name="Bellgard M.I."/>
        </authorList>
    </citation>
    <scope>NUCLEOTIDE SEQUENCE</scope>
    <source>
        <tissue evidence="2">Shoot tissue taken approximately 20 cm above the soil surface</tissue>
    </source>
</reference>
<reference evidence="2" key="1">
    <citation type="submission" date="2014-09" db="EMBL/GenBank/DDBJ databases">
        <authorList>
            <person name="Magalhaes I.L.F."/>
            <person name="Oliveira U."/>
            <person name="Santos F.R."/>
            <person name="Vidigal T.H.D.A."/>
            <person name="Brescovit A.D."/>
            <person name="Santos A.J."/>
        </authorList>
    </citation>
    <scope>NUCLEOTIDE SEQUENCE</scope>
    <source>
        <tissue evidence="2">Shoot tissue taken approximately 20 cm above the soil surface</tissue>
    </source>
</reference>
<dbReference type="EMBL" id="GBRH01178589">
    <property type="protein sequence ID" value="JAE19307.1"/>
    <property type="molecule type" value="Transcribed_RNA"/>
</dbReference>
<proteinExistence type="predicted"/>
<evidence type="ECO:0000256" key="1">
    <source>
        <dbReference type="SAM" id="Phobius"/>
    </source>
</evidence>